<dbReference type="PROSITE" id="PS51186">
    <property type="entry name" value="GNAT"/>
    <property type="match status" value="1"/>
</dbReference>
<accession>A0A3A1R3J4</accession>
<evidence type="ECO:0000313" key="2">
    <source>
        <dbReference type="EMBL" id="RIW37288.1"/>
    </source>
</evidence>
<dbReference type="InterPro" id="IPR016181">
    <property type="entry name" value="Acyl_CoA_acyltransferase"/>
</dbReference>
<evidence type="ECO:0000313" key="3">
    <source>
        <dbReference type="Proteomes" id="UP000265801"/>
    </source>
</evidence>
<proteinExistence type="predicted"/>
<keyword evidence="2" id="KW-0808">Transferase</keyword>
<dbReference type="Pfam" id="PF00583">
    <property type="entry name" value="Acetyltransf_1"/>
    <property type="match status" value="1"/>
</dbReference>
<sequence>MYRFVPMTDEYAKEIAFEWKYDGEYSFYDMTADEEDLEEFLQPDKSGYFAVEREGRLIGFFSFQNPGDGILDIGLGMKPDITGKGQGFAFLQEGMKFAVDAYQPELITLSVAAFNERAIKVYDKAGFKRAGIFMQETNGSTYEFLKMKLDLKENQDVFIASRF</sequence>
<gene>
    <name evidence="2" type="ORF">D3H55_04410</name>
</gene>
<evidence type="ECO:0000259" key="1">
    <source>
        <dbReference type="PROSITE" id="PS51186"/>
    </source>
</evidence>
<protein>
    <submittedName>
        <fullName evidence="2">N-acetyltransferase</fullName>
    </submittedName>
</protein>
<dbReference type="Gene3D" id="3.40.630.30">
    <property type="match status" value="1"/>
</dbReference>
<organism evidence="2 3">
    <name type="scientific">Bacillus salacetis</name>
    <dbReference type="NCBI Taxonomy" id="2315464"/>
    <lineage>
        <taxon>Bacteria</taxon>
        <taxon>Bacillati</taxon>
        <taxon>Bacillota</taxon>
        <taxon>Bacilli</taxon>
        <taxon>Bacillales</taxon>
        <taxon>Bacillaceae</taxon>
        <taxon>Bacillus</taxon>
    </lineage>
</organism>
<dbReference type="InterPro" id="IPR000182">
    <property type="entry name" value="GNAT_dom"/>
</dbReference>
<dbReference type="AlphaFoldDB" id="A0A3A1R3J4"/>
<dbReference type="Proteomes" id="UP000265801">
    <property type="component" value="Unassembled WGS sequence"/>
</dbReference>
<dbReference type="SUPFAM" id="SSF55729">
    <property type="entry name" value="Acyl-CoA N-acyltransferases (Nat)"/>
    <property type="match status" value="1"/>
</dbReference>
<reference evidence="2 3" key="1">
    <citation type="submission" date="2018-09" db="EMBL/GenBank/DDBJ databases">
        <title>Bacillus saliacetes sp. nov., isolated from Thai shrimp paste (Ka-pi).</title>
        <authorList>
            <person name="Daroonpunt R."/>
            <person name="Tanasupawat S."/>
            <person name="Yiamsombut S."/>
        </authorList>
    </citation>
    <scope>NUCLEOTIDE SEQUENCE [LARGE SCALE GENOMIC DNA]</scope>
    <source>
        <strain evidence="2 3">SKP7-4</strain>
    </source>
</reference>
<feature type="domain" description="N-acetyltransferase" evidence="1">
    <location>
        <begin position="2"/>
        <end position="152"/>
    </location>
</feature>
<dbReference type="OrthoDB" id="423921at2"/>
<keyword evidence="3" id="KW-1185">Reference proteome</keyword>
<name>A0A3A1R3J4_9BACI</name>
<dbReference type="RefSeq" id="WP_119545706.1">
    <property type="nucleotide sequence ID" value="NZ_QXIR01000004.1"/>
</dbReference>
<dbReference type="GO" id="GO:0016747">
    <property type="term" value="F:acyltransferase activity, transferring groups other than amino-acyl groups"/>
    <property type="evidence" value="ECO:0007669"/>
    <property type="project" value="InterPro"/>
</dbReference>
<comment type="caution">
    <text evidence="2">The sequence shown here is derived from an EMBL/GenBank/DDBJ whole genome shotgun (WGS) entry which is preliminary data.</text>
</comment>
<dbReference type="EMBL" id="QXIR01000004">
    <property type="protein sequence ID" value="RIW37288.1"/>
    <property type="molecule type" value="Genomic_DNA"/>
</dbReference>